<dbReference type="InterPro" id="IPR029413">
    <property type="entry name" value="RG-lyase_II"/>
</dbReference>
<protein>
    <recommendedName>
        <fullName evidence="2">Rhamnogalacturonan lyase domain-containing protein</fullName>
    </recommendedName>
</protein>
<feature type="compositionally biased region" description="Pro residues" evidence="1">
    <location>
        <begin position="784"/>
        <end position="808"/>
    </location>
</feature>
<dbReference type="EMBL" id="CP127295">
    <property type="protein sequence ID" value="WIX98552.1"/>
    <property type="molecule type" value="Genomic_DNA"/>
</dbReference>
<dbReference type="SUPFAM" id="SSF81296">
    <property type="entry name" value="E set domains"/>
    <property type="match status" value="1"/>
</dbReference>
<evidence type="ECO:0000259" key="2">
    <source>
        <dbReference type="Pfam" id="PF14686"/>
    </source>
</evidence>
<dbReference type="GO" id="GO:0005975">
    <property type="term" value="P:carbohydrate metabolic process"/>
    <property type="evidence" value="ECO:0007669"/>
    <property type="project" value="UniProtKB-ARBA"/>
</dbReference>
<accession>A0A9Y2JI87</accession>
<evidence type="ECO:0000313" key="3">
    <source>
        <dbReference type="EMBL" id="WIX98552.1"/>
    </source>
</evidence>
<dbReference type="KEGG" id="amog:QRX60_31370"/>
<dbReference type="SMART" id="SM00710">
    <property type="entry name" value="PbH1"/>
    <property type="match status" value="7"/>
</dbReference>
<keyword evidence="4" id="KW-1185">Reference proteome</keyword>
<reference evidence="3 4" key="1">
    <citation type="submission" date="2023-06" db="EMBL/GenBank/DDBJ databases">
        <authorList>
            <person name="Oyuntsetseg B."/>
            <person name="Kim S.B."/>
        </authorList>
    </citation>
    <scope>NUCLEOTIDE SEQUENCE [LARGE SCALE GENOMIC DNA]</scope>
    <source>
        <strain evidence="3 4">4-36</strain>
    </source>
</reference>
<dbReference type="InterPro" id="IPR012334">
    <property type="entry name" value="Pectin_lyas_fold"/>
</dbReference>
<feature type="region of interest" description="Disordered" evidence="1">
    <location>
        <begin position="1649"/>
        <end position="1699"/>
    </location>
</feature>
<sequence>MARPTFRSAAIVVAVLTGIALALPVVLQHGTPQARAAQPGSITLHAESARTVGTAPGQVRKGDAITGYKWLIAAEDVGNPRDSLQNCLPARAGGSADFATKCQWPSIRYTPGSVPIVAQGDQNDLNDSKALDALPPGRYLISLTADGYKIDGAHFTVDGGTQRVNVTMQPYPLPLGNVRIRVFQDSVPVDATYEVGAESGLAGFTAHLSDVLGEVSTDYYGNPLCTKYVHNGAGQIVFTGGKPQIDPASTGKCVSDAQGDILIPNMGPDRYAATVIPPVGTDWAQTTTLEGAHDWDIWTQEGDTGFDTEQTIGAEPVPAVDFGFVRPKALPAGPTGEIKGVAVQIDTYVGGTGGVGVPNAGVAGASVRGPVDRPFVALSALGNNDQVAYMARAGSDGKFDIKNVPNGDYQLTLWDYPQEVILDSFNVTVNNGGVVDVGQKGLVGWHAAIEGTIFIDTNGNGKRDPGEAGVPQFPVSVKERDNSTMDQGIAGVTTDATGHYSIPEVYPLSKFLVLEAFNTRYKTTGITYQADNQPTPTTMLGAAVDVSILPIIGLKGRVDWGVQPYAGAENGGIVGTVTYDTTRNELDPRYAVTETYQPGVPNVGVHLFAVKRDDNGDPVVNPDGSIARGPELADTYTSETWEQPKGCTPRLYNGDVLTGQQAVGIPGQDPPSCVESPMSGIQVQPSDTTPGNFGQTVNGNYGFGTSKLNLYPPGDENNPAPGKDLPLYANLADNHYDDQPLVPDDYLVSVDVPQNPVGGKPMYQVTKEEDVNIFDGDGYLPQENFPPAPDLSSDPPNPAQPQPDPGAPPSQGNGFTPPCAGANHTVHVTDQNFVDGGGSPFEGQAKPLCDQKLVTVRGGQSTAPNFSLFTDVPLPTHFYGLTINDLGLSNDQRSIQYGEAQPLPNVPMGVYDWSGRLVDTVTTDFNGYYEALEPSTSTYNCPLPAGPCPGMYRFVGNDPGQPGHVNRDYNPRFRTIATNFQAWPGLYTVTDTAPTQVGVVAVAPGSTQVNPVNCTPPATAPQIFALDRPVLRLTDVLNRTVTLDGLGFGAAKGTGQVVMTRADGSTVNLGTTAWSDTQIKFTVPITLTGGPVKISVRKADGQTTVNGVGLQVLGLAYNPRILQVNPPTPAPAGTGFTTVQAALEAAARGTGQQVVVVWPGPQGQDNPQGAYFENVVVHSQVRLQGVGPGGFRPDGSYVRGSVLNGLGFNPDNPSGTAWFALVGGLAHQGPANVPDSAVVTVLAPPAGNTGSAIDGFTITGGAQADFATNINDVYGGTKTPAGAPGAAITQGGGVYVHAGVTGLGVSDNVIVGNGGSYGGGVRVGTPYDTTIHNRNLTIDHNQIRDNGGTNLAGGIGLFDGTDNYSVQHNDLCGNFSAEYGGGISHYGRGTGGDIGSNRLWFNQSYDEAGGIMIAGELNANLNQPSAGSGPVTVHENLVQDNLANDDGGGIRLLQAGTFPISIVNNMITDNISTHEGGGLALDDATNVRIVNNTVMKNVTTATAVTSTGEAAPAGLSTALNSAQLQATLPANAPKYSKPLLFNNIFYDNRAGNWNGLYVSGIASPQAPGGDPVRHWDLGSVDAGVTLTPTYSVLQQYDPGVTPSPTNKIGTDPHVRTPFDVSATILTSRTFPSFREAVIVAKNVPPELQGDYHLSGPVPPANGGGTGSQPNQGGAVQAPAIDYDGQRRATPPDIGADEAF</sequence>
<evidence type="ECO:0000256" key="1">
    <source>
        <dbReference type="SAM" id="MobiDB-lite"/>
    </source>
</evidence>
<dbReference type="SUPFAM" id="SSF51126">
    <property type="entry name" value="Pectin lyase-like"/>
    <property type="match status" value="1"/>
</dbReference>
<dbReference type="Gene3D" id="2.60.40.10">
    <property type="entry name" value="Immunoglobulins"/>
    <property type="match status" value="2"/>
</dbReference>
<dbReference type="InterPro" id="IPR013783">
    <property type="entry name" value="Ig-like_fold"/>
</dbReference>
<dbReference type="InterPro" id="IPR014756">
    <property type="entry name" value="Ig_E-set"/>
</dbReference>
<organism evidence="3 4">
    <name type="scientific">Amycolatopsis mongoliensis</name>
    <dbReference type="NCBI Taxonomy" id="715475"/>
    <lineage>
        <taxon>Bacteria</taxon>
        <taxon>Bacillati</taxon>
        <taxon>Actinomycetota</taxon>
        <taxon>Actinomycetes</taxon>
        <taxon>Pseudonocardiales</taxon>
        <taxon>Pseudonocardiaceae</taxon>
        <taxon>Amycolatopsis</taxon>
    </lineage>
</organism>
<gene>
    <name evidence="3" type="ORF">QRX60_31370</name>
</gene>
<proteinExistence type="predicted"/>
<evidence type="ECO:0000313" key="4">
    <source>
        <dbReference type="Proteomes" id="UP001239397"/>
    </source>
</evidence>
<dbReference type="Pfam" id="PF14686">
    <property type="entry name" value="fn3_3"/>
    <property type="match status" value="1"/>
</dbReference>
<dbReference type="Gene3D" id="2.160.20.10">
    <property type="entry name" value="Single-stranded right-handed beta-helix, Pectin lyase-like"/>
    <property type="match status" value="1"/>
</dbReference>
<feature type="region of interest" description="Disordered" evidence="1">
    <location>
        <begin position="774"/>
        <end position="824"/>
    </location>
</feature>
<dbReference type="SUPFAM" id="SSF117074">
    <property type="entry name" value="Hypothetical protein PA1324"/>
    <property type="match status" value="2"/>
</dbReference>
<dbReference type="InterPro" id="IPR011050">
    <property type="entry name" value="Pectin_lyase_fold/virulence"/>
</dbReference>
<name>A0A9Y2JI87_9PSEU</name>
<dbReference type="Proteomes" id="UP001239397">
    <property type="component" value="Chromosome"/>
</dbReference>
<feature type="domain" description="Rhamnogalacturonan lyase" evidence="2">
    <location>
        <begin position="384"/>
        <end position="433"/>
    </location>
</feature>
<dbReference type="RefSeq" id="WP_285995037.1">
    <property type="nucleotide sequence ID" value="NZ_CP127295.1"/>
</dbReference>
<dbReference type="InterPro" id="IPR006626">
    <property type="entry name" value="PbH1"/>
</dbReference>